<dbReference type="Proteomes" id="UP000682733">
    <property type="component" value="Unassembled WGS sequence"/>
</dbReference>
<dbReference type="EMBL" id="CAJOBA010115209">
    <property type="protein sequence ID" value="CAF4565252.1"/>
    <property type="molecule type" value="Genomic_DNA"/>
</dbReference>
<dbReference type="Proteomes" id="UP000677228">
    <property type="component" value="Unassembled WGS sequence"/>
</dbReference>
<evidence type="ECO:0000313" key="3">
    <source>
        <dbReference type="Proteomes" id="UP000677228"/>
    </source>
</evidence>
<name>A0A8S2GBP8_9BILA</name>
<evidence type="ECO:0000313" key="1">
    <source>
        <dbReference type="EMBL" id="CAF1678297.1"/>
    </source>
</evidence>
<accession>A0A8S2GBP8</accession>
<proteinExistence type="predicted"/>
<dbReference type="EMBL" id="CAJNOK010078194">
    <property type="protein sequence ID" value="CAF1678297.1"/>
    <property type="molecule type" value="Genomic_DNA"/>
</dbReference>
<dbReference type="AlphaFoldDB" id="A0A8S2GBP8"/>
<sequence length="129" mass="15309">MQQLRARLRIIEMAKEYQEEIEKNLETIEHKLPNKDYLPIYPNTIQTLLRTLLNKSSVGAKDIVNFITVGKKRDPQQSTQDIYIVVGFHQHHKEMNLINQRINKLILIIKSIQEYYECYLNKIISTLLK</sequence>
<organism evidence="1 3">
    <name type="scientific">Didymodactylos carnosus</name>
    <dbReference type="NCBI Taxonomy" id="1234261"/>
    <lineage>
        <taxon>Eukaryota</taxon>
        <taxon>Metazoa</taxon>
        <taxon>Spiralia</taxon>
        <taxon>Gnathifera</taxon>
        <taxon>Rotifera</taxon>
        <taxon>Eurotatoria</taxon>
        <taxon>Bdelloidea</taxon>
        <taxon>Philodinida</taxon>
        <taxon>Philodinidae</taxon>
        <taxon>Didymodactylos</taxon>
    </lineage>
</organism>
<evidence type="ECO:0000313" key="2">
    <source>
        <dbReference type="EMBL" id="CAF4565252.1"/>
    </source>
</evidence>
<comment type="caution">
    <text evidence="1">The sequence shown here is derived from an EMBL/GenBank/DDBJ whole genome shotgun (WGS) entry which is preliminary data.</text>
</comment>
<gene>
    <name evidence="1" type="ORF">OVA965_LOCUS45972</name>
    <name evidence="2" type="ORF">TMI583_LOCUS50024</name>
</gene>
<reference evidence="1" key="1">
    <citation type="submission" date="2021-02" db="EMBL/GenBank/DDBJ databases">
        <authorList>
            <person name="Nowell W R."/>
        </authorList>
    </citation>
    <scope>NUCLEOTIDE SEQUENCE</scope>
</reference>
<feature type="non-terminal residue" evidence="1">
    <location>
        <position position="129"/>
    </location>
</feature>
<protein>
    <submittedName>
        <fullName evidence="1">Uncharacterized protein</fullName>
    </submittedName>
</protein>